<feature type="compositionally biased region" description="Basic and acidic residues" evidence="1">
    <location>
        <begin position="123"/>
        <end position="132"/>
    </location>
</feature>
<evidence type="ECO:0000256" key="1">
    <source>
        <dbReference type="SAM" id="MobiDB-lite"/>
    </source>
</evidence>
<name>A0A8H3BJZ5_9AGAM</name>
<evidence type="ECO:0000313" key="2">
    <source>
        <dbReference type="EMBL" id="CAE6458495.1"/>
    </source>
</evidence>
<dbReference type="AlphaFoldDB" id="A0A8H3BJZ5"/>
<gene>
    <name evidence="2" type="ORF">RDB_LOCUS58819</name>
</gene>
<feature type="non-terminal residue" evidence="2">
    <location>
        <position position="1"/>
    </location>
</feature>
<feature type="region of interest" description="Disordered" evidence="1">
    <location>
        <begin position="108"/>
        <end position="132"/>
    </location>
</feature>
<comment type="caution">
    <text evidence="2">The sequence shown here is derived from an EMBL/GenBank/DDBJ whole genome shotgun (WGS) entry which is preliminary data.</text>
</comment>
<dbReference type="Proteomes" id="UP000663853">
    <property type="component" value="Unassembled WGS sequence"/>
</dbReference>
<sequence>WPSLASPRVESAISEEPVSDIPLGLKLPGEVESGVVYFIERYLDSVKVIIDSHRSPPEIPDFSHERCDRIRRFELFGDRGLHLGLLGRGDVVLDILDLIVDVRVAGRGSSGHDDNDTGAGAGDKCRSDEVMK</sequence>
<protein>
    <submittedName>
        <fullName evidence="2">Uncharacterized protein</fullName>
    </submittedName>
</protein>
<reference evidence="2" key="1">
    <citation type="submission" date="2021-01" db="EMBL/GenBank/DDBJ databases">
        <authorList>
            <person name="Kaushik A."/>
        </authorList>
    </citation>
    <scope>NUCLEOTIDE SEQUENCE</scope>
    <source>
        <strain evidence="2">AG6-10EEA</strain>
    </source>
</reference>
<proteinExistence type="predicted"/>
<dbReference type="EMBL" id="CAJMXA010001337">
    <property type="protein sequence ID" value="CAE6458495.1"/>
    <property type="molecule type" value="Genomic_DNA"/>
</dbReference>
<accession>A0A8H3BJZ5</accession>
<evidence type="ECO:0000313" key="3">
    <source>
        <dbReference type="Proteomes" id="UP000663853"/>
    </source>
</evidence>
<organism evidence="2 3">
    <name type="scientific">Rhizoctonia solani</name>
    <dbReference type="NCBI Taxonomy" id="456999"/>
    <lineage>
        <taxon>Eukaryota</taxon>
        <taxon>Fungi</taxon>
        <taxon>Dikarya</taxon>
        <taxon>Basidiomycota</taxon>
        <taxon>Agaricomycotina</taxon>
        <taxon>Agaricomycetes</taxon>
        <taxon>Cantharellales</taxon>
        <taxon>Ceratobasidiaceae</taxon>
        <taxon>Rhizoctonia</taxon>
    </lineage>
</organism>